<dbReference type="SUPFAM" id="SSF55874">
    <property type="entry name" value="ATPase domain of HSP90 chaperone/DNA topoisomerase II/histidine kinase"/>
    <property type="match status" value="1"/>
</dbReference>
<accession>A0ABS9E3W3</accession>
<keyword evidence="3" id="KW-0597">Phosphoprotein</keyword>
<evidence type="ECO:0000256" key="2">
    <source>
        <dbReference type="ARBA" id="ARBA00012438"/>
    </source>
</evidence>
<dbReference type="PANTHER" id="PTHR45453">
    <property type="entry name" value="PHOSPHATE REGULON SENSOR PROTEIN PHOR"/>
    <property type="match status" value="1"/>
</dbReference>
<dbReference type="EC" id="2.7.13.3" evidence="2"/>
<protein>
    <recommendedName>
        <fullName evidence="2">histidine kinase</fullName>
        <ecNumber evidence="2">2.7.13.3</ecNumber>
    </recommendedName>
</protein>
<reference evidence="9 10" key="1">
    <citation type="submission" date="2022-01" db="EMBL/GenBank/DDBJ databases">
        <title>Maritalea mediterranea sp. nov., isolated from marine plastic residues from the Malva-rosa beach (Valencia, Spain).</title>
        <authorList>
            <person name="Vidal-Verdu A."/>
            <person name="Molina-Menor E."/>
            <person name="Pascual J."/>
            <person name="Pereto J."/>
            <person name="Porcar M."/>
        </authorList>
    </citation>
    <scope>NUCLEOTIDE SEQUENCE [LARGE SCALE GENOMIC DNA]</scope>
    <source>
        <strain evidence="9 10">P4.10X</strain>
    </source>
</reference>
<organism evidence="9 10">
    <name type="scientific">Maritalea mediterranea</name>
    <dbReference type="NCBI Taxonomy" id="2909667"/>
    <lineage>
        <taxon>Bacteria</taxon>
        <taxon>Pseudomonadati</taxon>
        <taxon>Pseudomonadota</taxon>
        <taxon>Alphaproteobacteria</taxon>
        <taxon>Hyphomicrobiales</taxon>
        <taxon>Devosiaceae</taxon>
        <taxon>Maritalea</taxon>
    </lineage>
</organism>
<evidence type="ECO:0000313" key="10">
    <source>
        <dbReference type="Proteomes" id="UP001201217"/>
    </source>
</evidence>
<comment type="catalytic activity">
    <reaction evidence="1">
        <text>ATP + protein L-histidine = ADP + protein N-phospho-L-histidine.</text>
        <dbReference type="EC" id="2.7.13.3"/>
    </reaction>
</comment>
<evidence type="ECO:0000259" key="8">
    <source>
        <dbReference type="PROSITE" id="PS50109"/>
    </source>
</evidence>
<dbReference type="SMART" id="SM00388">
    <property type="entry name" value="HisKA"/>
    <property type="match status" value="1"/>
</dbReference>
<dbReference type="Proteomes" id="UP001201217">
    <property type="component" value="Unassembled WGS sequence"/>
</dbReference>
<evidence type="ECO:0000256" key="6">
    <source>
        <dbReference type="ARBA" id="ARBA00023012"/>
    </source>
</evidence>
<keyword evidence="10" id="KW-1185">Reference proteome</keyword>
<gene>
    <name evidence="9" type="ORF">L1I42_03580</name>
</gene>
<evidence type="ECO:0000256" key="7">
    <source>
        <dbReference type="SAM" id="Phobius"/>
    </source>
</evidence>
<dbReference type="Pfam" id="PF00512">
    <property type="entry name" value="HisKA"/>
    <property type="match status" value="1"/>
</dbReference>
<keyword evidence="4" id="KW-0808">Transferase</keyword>
<sequence>MSVPDPQNPNRTLTIRWRDRFYAARWVLLACSLVFLVLYAGGLLSFVQALFSFGIIFLSAIAVPRRARLVPAVSQMDQQPSLWPDTSTKRFAEALPDPCLIVDRRVILRYRNHAAADEFPSTAIGDPLSFSLRNPLLLNTIENAIATNDRATGEFRETVPAASWYQVSAVPLEVQKPGVAPTERTNLFVVTIVNQTEQRSLDQMRADFVANASHELRTPLTSLMGFLDTLMGPAANDEKARDHFLGIMRGQAERMSRLIDDLLSLSRIELRQHKRPTTKVDLGNVVKESVEMLQPQLTESKARLDFHNELDGISVTGDRNELSQVITNLIENAIKYGDEGGKIDVRLEKALNRVDYDIKLTVKDNGPGIPAEHVPRLTERFYRVDVESSRRKKGTGLGLAIVKHIVGRHRGDLQIASVVGEGTEISVYLPL</sequence>
<keyword evidence="9" id="KW-0067">ATP-binding</keyword>
<keyword evidence="7" id="KW-0812">Transmembrane</keyword>
<comment type="caution">
    <text evidence="9">The sequence shown here is derived from an EMBL/GenBank/DDBJ whole genome shotgun (WGS) entry which is preliminary data.</text>
</comment>
<evidence type="ECO:0000256" key="5">
    <source>
        <dbReference type="ARBA" id="ARBA00022777"/>
    </source>
</evidence>
<dbReference type="PROSITE" id="PS50109">
    <property type="entry name" value="HIS_KIN"/>
    <property type="match status" value="1"/>
</dbReference>
<keyword evidence="5" id="KW-0418">Kinase</keyword>
<keyword evidence="9" id="KW-0547">Nucleotide-binding</keyword>
<dbReference type="CDD" id="cd00075">
    <property type="entry name" value="HATPase"/>
    <property type="match status" value="1"/>
</dbReference>
<evidence type="ECO:0000313" key="9">
    <source>
        <dbReference type="EMBL" id="MCF4097568.1"/>
    </source>
</evidence>
<dbReference type="GO" id="GO:0005524">
    <property type="term" value="F:ATP binding"/>
    <property type="evidence" value="ECO:0007669"/>
    <property type="project" value="UniProtKB-KW"/>
</dbReference>
<evidence type="ECO:0000256" key="3">
    <source>
        <dbReference type="ARBA" id="ARBA00022553"/>
    </source>
</evidence>
<proteinExistence type="predicted"/>
<feature type="transmembrane region" description="Helical" evidence="7">
    <location>
        <begin position="21"/>
        <end position="40"/>
    </location>
</feature>
<dbReference type="InterPro" id="IPR036890">
    <property type="entry name" value="HATPase_C_sf"/>
</dbReference>
<dbReference type="InterPro" id="IPR036097">
    <property type="entry name" value="HisK_dim/P_sf"/>
</dbReference>
<dbReference type="InterPro" id="IPR003594">
    <property type="entry name" value="HATPase_dom"/>
</dbReference>
<dbReference type="SUPFAM" id="SSF47384">
    <property type="entry name" value="Homodimeric domain of signal transducing histidine kinase"/>
    <property type="match status" value="1"/>
</dbReference>
<dbReference type="Gene3D" id="3.30.565.10">
    <property type="entry name" value="Histidine kinase-like ATPase, C-terminal domain"/>
    <property type="match status" value="1"/>
</dbReference>
<keyword evidence="7" id="KW-0472">Membrane</keyword>
<dbReference type="InterPro" id="IPR005467">
    <property type="entry name" value="His_kinase_dom"/>
</dbReference>
<dbReference type="CDD" id="cd00082">
    <property type="entry name" value="HisKA"/>
    <property type="match status" value="1"/>
</dbReference>
<feature type="domain" description="Histidine kinase" evidence="8">
    <location>
        <begin position="211"/>
        <end position="431"/>
    </location>
</feature>
<dbReference type="Gene3D" id="1.10.287.130">
    <property type="match status" value="1"/>
</dbReference>
<dbReference type="InterPro" id="IPR004358">
    <property type="entry name" value="Sig_transdc_His_kin-like_C"/>
</dbReference>
<keyword evidence="6" id="KW-0902">Two-component regulatory system</keyword>
<evidence type="ECO:0000256" key="4">
    <source>
        <dbReference type="ARBA" id="ARBA00022679"/>
    </source>
</evidence>
<dbReference type="InterPro" id="IPR050351">
    <property type="entry name" value="BphY/WalK/GraS-like"/>
</dbReference>
<dbReference type="EMBL" id="JAKGTI010000001">
    <property type="protein sequence ID" value="MCF4097568.1"/>
    <property type="molecule type" value="Genomic_DNA"/>
</dbReference>
<dbReference type="PRINTS" id="PR00344">
    <property type="entry name" value="BCTRLSENSOR"/>
</dbReference>
<name>A0ABS9E3W3_9HYPH</name>
<dbReference type="Pfam" id="PF02518">
    <property type="entry name" value="HATPase_c"/>
    <property type="match status" value="1"/>
</dbReference>
<keyword evidence="7" id="KW-1133">Transmembrane helix</keyword>
<dbReference type="PANTHER" id="PTHR45453:SF1">
    <property type="entry name" value="PHOSPHATE REGULON SENSOR PROTEIN PHOR"/>
    <property type="match status" value="1"/>
</dbReference>
<evidence type="ECO:0000256" key="1">
    <source>
        <dbReference type="ARBA" id="ARBA00000085"/>
    </source>
</evidence>
<dbReference type="RefSeq" id="WP_236113126.1">
    <property type="nucleotide sequence ID" value="NZ_JAKGTI010000001.1"/>
</dbReference>
<dbReference type="InterPro" id="IPR003661">
    <property type="entry name" value="HisK_dim/P_dom"/>
</dbReference>
<dbReference type="SMART" id="SM00387">
    <property type="entry name" value="HATPase_c"/>
    <property type="match status" value="1"/>
</dbReference>